<dbReference type="InterPro" id="IPR044880">
    <property type="entry name" value="NCX_ion-bd_dom_sf"/>
</dbReference>
<feature type="domain" description="Sodium/calcium exchanger membrane region" evidence="9">
    <location>
        <begin position="24"/>
        <end position="163"/>
    </location>
</feature>
<organism evidence="10 11">
    <name type="scientific">Anaeramoeba flamelloides</name>
    <dbReference type="NCBI Taxonomy" id="1746091"/>
    <lineage>
        <taxon>Eukaryota</taxon>
        <taxon>Metamonada</taxon>
        <taxon>Anaeramoebidae</taxon>
        <taxon>Anaeramoeba</taxon>
    </lineage>
</organism>
<feature type="coiled-coil region" evidence="7">
    <location>
        <begin position="236"/>
        <end position="291"/>
    </location>
</feature>
<feature type="domain" description="Sodium/calcium exchanger membrane region" evidence="9">
    <location>
        <begin position="329"/>
        <end position="469"/>
    </location>
</feature>
<evidence type="ECO:0000256" key="6">
    <source>
        <dbReference type="ARBA" id="ARBA00023136"/>
    </source>
</evidence>
<evidence type="ECO:0000259" key="9">
    <source>
        <dbReference type="Pfam" id="PF01699"/>
    </source>
</evidence>
<keyword evidence="4 8" id="KW-1133">Transmembrane helix</keyword>
<keyword evidence="5" id="KW-0406">Ion transport</keyword>
<evidence type="ECO:0000256" key="2">
    <source>
        <dbReference type="ARBA" id="ARBA00022448"/>
    </source>
</evidence>
<feature type="transmembrane region" description="Helical" evidence="8">
    <location>
        <begin position="392"/>
        <end position="420"/>
    </location>
</feature>
<feature type="transmembrane region" description="Helical" evidence="8">
    <location>
        <begin position="323"/>
        <end position="342"/>
    </location>
</feature>
<evidence type="ECO:0000313" key="10">
    <source>
        <dbReference type="EMBL" id="KAJ3424871.1"/>
    </source>
</evidence>
<evidence type="ECO:0000256" key="5">
    <source>
        <dbReference type="ARBA" id="ARBA00023065"/>
    </source>
</evidence>
<proteinExistence type="predicted"/>
<evidence type="ECO:0000256" key="4">
    <source>
        <dbReference type="ARBA" id="ARBA00022989"/>
    </source>
</evidence>
<dbReference type="PANTHER" id="PTHR31503:SF36">
    <property type="entry name" value="SODIUM_CALCIUM EXCHANGER MEMBRANE REGION DOMAIN-CONTAINING PROTEIN"/>
    <property type="match status" value="1"/>
</dbReference>
<dbReference type="InterPro" id="IPR004837">
    <property type="entry name" value="NaCa_Exmemb"/>
</dbReference>
<feature type="transmembrane region" description="Helical" evidence="8">
    <location>
        <begin position="61"/>
        <end position="80"/>
    </location>
</feature>
<feature type="transmembrane region" description="Helical" evidence="8">
    <location>
        <begin position="354"/>
        <end position="372"/>
    </location>
</feature>
<dbReference type="GO" id="GO:0015369">
    <property type="term" value="F:calcium:proton antiporter activity"/>
    <property type="evidence" value="ECO:0007669"/>
    <property type="project" value="TreeGrafter"/>
</dbReference>
<accession>A0AAV7Y8M1</accession>
<feature type="transmembrane region" description="Helical" evidence="8">
    <location>
        <begin position="427"/>
        <end position="446"/>
    </location>
</feature>
<dbReference type="Proteomes" id="UP001146793">
    <property type="component" value="Unassembled WGS sequence"/>
</dbReference>
<dbReference type="PANTHER" id="PTHR31503">
    <property type="entry name" value="VACUOLAR CALCIUM ION TRANSPORTER"/>
    <property type="match status" value="1"/>
</dbReference>
<comment type="caution">
    <text evidence="10">The sequence shown here is derived from an EMBL/GenBank/DDBJ whole genome shotgun (WGS) entry which is preliminary data.</text>
</comment>
<feature type="transmembrane region" description="Helical" evidence="8">
    <location>
        <begin position="186"/>
        <end position="207"/>
    </location>
</feature>
<dbReference type="GO" id="GO:0005774">
    <property type="term" value="C:vacuolar membrane"/>
    <property type="evidence" value="ECO:0007669"/>
    <property type="project" value="UniProtKB-ARBA"/>
</dbReference>
<evidence type="ECO:0000256" key="8">
    <source>
        <dbReference type="SAM" id="Phobius"/>
    </source>
</evidence>
<reference evidence="10" key="1">
    <citation type="submission" date="2022-08" db="EMBL/GenBank/DDBJ databases">
        <title>Novel sulphate-reducing endosymbionts in the free-living metamonad Anaeramoeba.</title>
        <authorList>
            <person name="Jerlstrom-Hultqvist J."/>
            <person name="Cepicka I."/>
            <person name="Gallot-Lavallee L."/>
            <person name="Salas-Leiva D."/>
            <person name="Curtis B.A."/>
            <person name="Zahonova K."/>
            <person name="Pipaliya S."/>
            <person name="Dacks J."/>
            <person name="Roger A.J."/>
        </authorList>
    </citation>
    <scope>NUCLEOTIDE SEQUENCE</scope>
    <source>
        <strain evidence="10">Busselton2</strain>
    </source>
</reference>
<keyword evidence="6 8" id="KW-0472">Membrane</keyword>
<dbReference type="InterPro" id="IPR004713">
    <property type="entry name" value="CaH_exchang"/>
</dbReference>
<dbReference type="GO" id="GO:0012505">
    <property type="term" value="C:endomembrane system"/>
    <property type="evidence" value="ECO:0007669"/>
    <property type="project" value="UniProtKB-SubCell"/>
</dbReference>
<gene>
    <name evidence="10" type="ORF">M0812_27299</name>
</gene>
<feature type="transmembrane region" description="Helical" evidence="8">
    <location>
        <begin position="153"/>
        <end position="174"/>
    </location>
</feature>
<evidence type="ECO:0000256" key="3">
    <source>
        <dbReference type="ARBA" id="ARBA00022692"/>
    </source>
</evidence>
<sequence length="480" mass="53232">MLQVLIECSTSNNFPCSTSVLGNIILMLLFGIVITYGSKILADGSDLLTEVINPGLVGGTLLPVLGALPDSIIIFVACLGGTKSEVQKQVSVGVGTLAGSTIMLLTISYFLSILVGRCDLDKNGNAKENECNGFSLTKQGITTNNDCPTNAKIMMLLSLVYLIIQGPAFAYLSLPEAKAQKKEKDFALAGFVVSLVCLIGYCVWQVLNTSAQEKKFEQIHEKHKLQQVINMMVATAQRFEQERLDKEERQQKEENEETPLVDPEVQKKKDLANMTNRFNKWKQKAEAMQEEEENDYDKGSLTEIKVTEEDQDEEDKNWTPKQIWTRASLLMLVGIIIVSFFSDPLVTSIEGFANAIKISPFFVSFVISPFASNSSELIASLMFCAKKKKTNISMAISALYGAASMNATMCLSVFLIMIYIRKLAWEYSAEILSILVVTIAVGVIGLKKTIKVWVGFLFLFFYFFAIAFVAFLESSVVGWR</sequence>
<name>A0AAV7Y8M1_9EUKA</name>
<feature type="transmembrane region" description="Helical" evidence="8">
    <location>
        <begin position="92"/>
        <end position="115"/>
    </location>
</feature>
<keyword evidence="2" id="KW-0813">Transport</keyword>
<dbReference type="EMBL" id="JANTQA010000070">
    <property type="protein sequence ID" value="KAJ3424871.1"/>
    <property type="molecule type" value="Genomic_DNA"/>
</dbReference>
<protein>
    <submittedName>
        <fullName evidence="10">Sodium/calcium exchanger ncl</fullName>
    </submittedName>
</protein>
<dbReference type="AlphaFoldDB" id="A0AAV7Y8M1"/>
<feature type="transmembrane region" description="Helical" evidence="8">
    <location>
        <begin position="452"/>
        <end position="472"/>
    </location>
</feature>
<dbReference type="Gene3D" id="1.20.1420.30">
    <property type="entry name" value="NCX, central ion-binding region"/>
    <property type="match status" value="2"/>
</dbReference>
<dbReference type="GO" id="GO:0006874">
    <property type="term" value="P:intracellular calcium ion homeostasis"/>
    <property type="evidence" value="ECO:0007669"/>
    <property type="project" value="TreeGrafter"/>
</dbReference>
<keyword evidence="3 8" id="KW-0812">Transmembrane</keyword>
<evidence type="ECO:0000313" key="11">
    <source>
        <dbReference type="Proteomes" id="UP001146793"/>
    </source>
</evidence>
<keyword evidence="7" id="KW-0175">Coiled coil</keyword>
<evidence type="ECO:0000256" key="7">
    <source>
        <dbReference type="SAM" id="Coils"/>
    </source>
</evidence>
<dbReference type="Pfam" id="PF01699">
    <property type="entry name" value="Na_Ca_ex"/>
    <property type="match status" value="2"/>
</dbReference>
<evidence type="ECO:0000256" key="1">
    <source>
        <dbReference type="ARBA" id="ARBA00004127"/>
    </source>
</evidence>
<comment type="subcellular location">
    <subcellularLocation>
        <location evidence="1">Endomembrane system</location>
        <topology evidence="1">Multi-pass membrane protein</topology>
    </subcellularLocation>
</comment>
<feature type="transmembrane region" description="Helical" evidence="8">
    <location>
        <begin position="20"/>
        <end position="41"/>
    </location>
</feature>